<dbReference type="EMBL" id="LGRX02018825">
    <property type="protein sequence ID" value="KAK3259357.1"/>
    <property type="molecule type" value="Genomic_DNA"/>
</dbReference>
<keyword evidence="1" id="KW-0812">Transmembrane</keyword>
<gene>
    <name evidence="2" type="ORF">CYMTET_31640</name>
</gene>
<keyword evidence="1" id="KW-1133">Transmembrane helix</keyword>
<evidence type="ECO:0000256" key="1">
    <source>
        <dbReference type="SAM" id="Phobius"/>
    </source>
</evidence>
<name>A0AAE0FGE1_9CHLO</name>
<reference evidence="2 3" key="1">
    <citation type="journal article" date="2015" name="Genome Biol. Evol.">
        <title>Comparative Genomics of a Bacterivorous Green Alga Reveals Evolutionary Causalities and Consequences of Phago-Mixotrophic Mode of Nutrition.</title>
        <authorList>
            <person name="Burns J.A."/>
            <person name="Paasch A."/>
            <person name="Narechania A."/>
            <person name="Kim E."/>
        </authorList>
    </citation>
    <scope>NUCLEOTIDE SEQUENCE [LARGE SCALE GENOMIC DNA]</scope>
    <source>
        <strain evidence="2 3">PLY_AMNH</strain>
    </source>
</reference>
<feature type="transmembrane region" description="Helical" evidence="1">
    <location>
        <begin position="254"/>
        <end position="277"/>
    </location>
</feature>
<keyword evidence="3" id="KW-1185">Reference proteome</keyword>
<feature type="transmembrane region" description="Helical" evidence="1">
    <location>
        <begin position="119"/>
        <end position="137"/>
    </location>
</feature>
<feature type="non-terminal residue" evidence="2">
    <location>
        <position position="422"/>
    </location>
</feature>
<organism evidence="2 3">
    <name type="scientific">Cymbomonas tetramitiformis</name>
    <dbReference type="NCBI Taxonomy" id="36881"/>
    <lineage>
        <taxon>Eukaryota</taxon>
        <taxon>Viridiplantae</taxon>
        <taxon>Chlorophyta</taxon>
        <taxon>Pyramimonadophyceae</taxon>
        <taxon>Pyramimonadales</taxon>
        <taxon>Pyramimonadaceae</taxon>
        <taxon>Cymbomonas</taxon>
    </lineage>
</organism>
<feature type="transmembrane region" description="Helical" evidence="1">
    <location>
        <begin position="289"/>
        <end position="309"/>
    </location>
</feature>
<dbReference type="Proteomes" id="UP001190700">
    <property type="component" value="Unassembled WGS sequence"/>
</dbReference>
<sequence>AVKYAISDVLQKLLSGGDDWFSCGFCAIQRLLPEDQPPELLSQPSGLTHGGSETSEWLERWVDKLKLWVIVTIHRHGHRVCAIMLVIIAIVYPAFSTAVLLLAGMHALLCSDGRAFSRFAPYIFNYCLVVLLVNYAYNIPIRPSSLLPSPPPPPLPPPWPPPSPPPPPFFSDWRVWVDKAGFHLFDVHFASSLGCMFIISSVALAPYLRTIAAVTADPDRLVTAELALTNDLAALNQAQLLRMLQRSSFHAVCLWVYVLSFFNFSLLCSAFLLLALYGFAFPHEAKRCWLVYVLYSQAVLLLLFCWQFVPNQEDFLSPYYQHLIGLRSRTRRSMLQMRWDGEINQFELWSTTWPLVVNLLVVSVQYTSMRTSEERGQGQHIAESAEEDFHSLDLNEDEEDYHSVGTAMGTDDDAADLLLPAL</sequence>
<accession>A0AAE0FGE1</accession>
<proteinExistence type="predicted"/>
<dbReference type="AlphaFoldDB" id="A0AAE0FGE1"/>
<feature type="transmembrane region" description="Helical" evidence="1">
    <location>
        <begin position="80"/>
        <end position="107"/>
    </location>
</feature>
<comment type="caution">
    <text evidence="2">The sequence shown here is derived from an EMBL/GenBank/DDBJ whole genome shotgun (WGS) entry which is preliminary data.</text>
</comment>
<feature type="transmembrane region" description="Helical" evidence="1">
    <location>
        <begin position="189"/>
        <end position="208"/>
    </location>
</feature>
<protein>
    <submittedName>
        <fullName evidence="2">Uncharacterized protein</fullName>
    </submittedName>
</protein>
<feature type="non-terminal residue" evidence="2">
    <location>
        <position position="1"/>
    </location>
</feature>
<evidence type="ECO:0000313" key="2">
    <source>
        <dbReference type="EMBL" id="KAK3259357.1"/>
    </source>
</evidence>
<evidence type="ECO:0000313" key="3">
    <source>
        <dbReference type="Proteomes" id="UP001190700"/>
    </source>
</evidence>
<keyword evidence="1" id="KW-0472">Membrane</keyword>